<keyword evidence="2" id="KW-0238">DNA-binding</keyword>
<dbReference type="Gene3D" id="3.40.50.1360">
    <property type="match status" value="1"/>
</dbReference>
<dbReference type="InterPro" id="IPR050313">
    <property type="entry name" value="Carb_Metab_HTH_regulators"/>
</dbReference>
<dbReference type="InterPro" id="IPR037171">
    <property type="entry name" value="NagB/RpiA_transferase-like"/>
</dbReference>
<evidence type="ECO:0000313" key="6">
    <source>
        <dbReference type="Proteomes" id="UP000242699"/>
    </source>
</evidence>
<evidence type="ECO:0000256" key="3">
    <source>
        <dbReference type="ARBA" id="ARBA00023163"/>
    </source>
</evidence>
<name>A0A2T2X559_9FIRM</name>
<organism evidence="5 6">
    <name type="scientific">Sulfobacillus benefaciens</name>
    <dbReference type="NCBI Taxonomy" id="453960"/>
    <lineage>
        <taxon>Bacteria</taxon>
        <taxon>Bacillati</taxon>
        <taxon>Bacillota</taxon>
        <taxon>Clostridia</taxon>
        <taxon>Eubacteriales</taxon>
        <taxon>Clostridiales Family XVII. Incertae Sedis</taxon>
        <taxon>Sulfobacillus</taxon>
    </lineage>
</organism>
<dbReference type="InterPro" id="IPR018356">
    <property type="entry name" value="Tscrpt_reg_HTH_DeoR_CS"/>
</dbReference>
<dbReference type="PANTHER" id="PTHR30363:SF44">
    <property type="entry name" value="AGA OPERON TRANSCRIPTIONAL REPRESSOR-RELATED"/>
    <property type="match status" value="1"/>
</dbReference>
<reference evidence="5 6" key="1">
    <citation type="journal article" date="2014" name="BMC Genomics">
        <title>Comparison of environmental and isolate Sulfobacillus genomes reveals diverse carbon, sulfur, nitrogen, and hydrogen metabolisms.</title>
        <authorList>
            <person name="Justice N.B."/>
            <person name="Norman A."/>
            <person name="Brown C.T."/>
            <person name="Singh A."/>
            <person name="Thomas B.C."/>
            <person name="Banfield J.F."/>
        </authorList>
    </citation>
    <scope>NUCLEOTIDE SEQUENCE [LARGE SCALE GENOMIC DNA]</scope>
    <source>
        <strain evidence="5">AMDSBA1</strain>
    </source>
</reference>
<dbReference type="SUPFAM" id="SSF46785">
    <property type="entry name" value="Winged helix' DNA-binding domain"/>
    <property type="match status" value="1"/>
</dbReference>
<dbReference type="SMART" id="SM00420">
    <property type="entry name" value="HTH_DEOR"/>
    <property type="match status" value="1"/>
</dbReference>
<evidence type="ECO:0000256" key="1">
    <source>
        <dbReference type="ARBA" id="ARBA00023015"/>
    </source>
</evidence>
<gene>
    <name evidence="5" type="ORF">C7B43_08120</name>
</gene>
<dbReference type="GO" id="GO:0003677">
    <property type="term" value="F:DNA binding"/>
    <property type="evidence" value="ECO:0007669"/>
    <property type="project" value="UniProtKB-KW"/>
</dbReference>
<dbReference type="InterPro" id="IPR014036">
    <property type="entry name" value="DeoR-like_C"/>
</dbReference>
<dbReference type="InterPro" id="IPR036390">
    <property type="entry name" value="WH_DNA-bd_sf"/>
</dbReference>
<keyword evidence="1" id="KW-0805">Transcription regulation</keyword>
<dbReference type="PRINTS" id="PR00037">
    <property type="entry name" value="HTHLACR"/>
</dbReference>
<dbReference type="Proteomes" id="UP000242699">
    <property type="component" value="Unassembled WGS sequence"/>
</dbReference>
<dbReference type="EMBL" id="PXYT01000015">
    <property type="protein sequence ID" value="PSR29615.1"/>
    <property type="molecule type" value="Genomic_DNA"/>
</dbReference>
<proteinExistence type="predicted"/>
<dbReference type="InterPro" id="IPR001034">
    <property type="entry name" value="DeoR_HTH"/>
</dbReference>
<dbReference type="Pfam" id="PF00455">
    <property type="entry name" value="DeoRC"/>
    <property type="match status" value="1"/>
</dbReference>
<evidence type="ECO:0000256" key="2">
    <source>
        <dbReference type="ARBA" id="ARBA00023125"/>
    </source>
</evidence>
<accession>A0A2T2X559</accession>
<feature type="domain" description="HTH deoR-type" evidence="4">
    <location>
        <begin position="37"/>
        <end position="92"/>
    </location>
</feature>
<evidence type="ECO:0000259" key="4">
    <source>
        <dbReference type="PROSITE" id="PS51000"/>
    </source>
</evidence>
<sequence length="285" mass="31465">MTNVTVCTVRLVSSIKDFRNRYLCYKKVPTTIMNKLPSTRRQKILDLAVQQDMVRVDELVKRFNVSAETIRRDLDGMASEGLLLRTHGGAMLQFESEAQRSYAQRELLRSDIKQRMAAVAIKQLPVSGSVLIDAGSTTTAIAERMPGNEHLNVVTNALTVVNALARNQARVQLLGGEIRWESFAAIGVRTILQLQELRFDVAFIGCNSMDANGFYTSTETEALTKAAMGKQARRVILVADGAKFRTPDFAQIGIWDAVHCLITDGPVPEDVSVVLNNKSVDVILA</sequence>
<dbReference type="Gene3D" id="1.10.10.10">
    <property type="entry name" value="Winged helix-like DNA-binding domain superfamily/Winged helix DNA-binding domain"/>
    <property type="match status" value="1"/>
</dbReference>
<evidence type="ECO:0000313" key="5">
    <source>
        <dbReference type="EMBL" id="PSR29615.1"/>
    </source>
</evidence>
<dbReference type="SMART" id="SM01134">
    <property type="entry name" value="DeoRC"/>
    <property type="match status" value="1"/>
</dbReference>
<dbReference type="PANTHER" id="PTHR30363">
    <property type="entry name" value="HTH-TYPE TRANSCRIPTIONAL REGULATOR SRLR-RELATED"/>
    <property type="match status" value="1"/>
</dbReference>
<keyword evidence="3" id="KW-0804">Transcription</keyword>
<dbReference type="InterPro" id="IPR036388">
    <property type="entry name" value="WH-like_DNA-bd_sf"/>
</dbReference>
<dbReference type="Pfam" id="PF08220">
    <property type="entry name" value="HTH_DeoR"/>
    <property type="match status" value="1"/>
</dbReference>
<dbReference type="PROSITE" id="PS00894">
    <property type="entry name" value="HTH_DEOR_1"/>
    <property type="match status" value="1"/>
</dbReference>
<dbReference type="GO" id="GO:0003700">
    <property type="term" value="F:DNA-binding transcription factor activity"/>
    <property type="evidence" value="ECO:0007669"/>
    <property type="project" value="InterPro"/>
</dbReference>
<protein>
    <recommendedName>
        <fullName evidence="4">HTH deoR-type domain-containing protein</fullName>
    </recommendedName>
</protein>
<dbReference type="PROSITE" id="PS51000">
    <property type="entry name" value="HTH_DEOR_2"/>
    <property type="match status" value="1"/>
</dbReference>
<dbReference type="SUPFAM" id="SSF100950">
    <property type="entry name" value="NagB/RpiA/CoA transferase-like"/>
    <property type="match status" value="1"/>
</dbReference>
<comment type="caution">
    <text evidence="5">The sequence shown here is derived from an EMBL/GenBank/DDBJ whole genome shotgun (WGS) entry which is preliminary data.</text>
</comment>
<dbReference type="AlphaFoldDB" id="A0A2T2X559"/>